<organism evidence="2 4">
    <name type="scientific">Gibberella zeae (strain ATCC MYA-4620 / CBS 123657 / FGSC 9075 / NRRL 31084 / PH-1)</name>
    <name type="common">Wheat head blight fungus</name>
    <name type="synonym">Fusarium graminearum</name>
    <dbReference type="NCBI Taxonomy" id="229533"/>
    <lineage>
        <taxon>Eukaryota</taxon>
        <taxon>Fungi</taxon>
        <taxon>Dikarya</taxon>
        <taxon>Ascomycota</taxon>
        <taxon>Pezizomycotina</taxon>
        <taxon>Sordariomycetes</taxon>
        <taxon>Hypocreomycetidae</taxon>
        <taxon>Hypocreales</taxon>
        <taxon>Nectriaceae</taxon>
        <taxon>Fusarium</taxon>
    </lineage>
</organism>
<protein>
    <submittedName>
        <fullName evidence="2">Chromosome 3, complete genome</fullName>
    </submittedName>
</protein>
<reference evidence="3 4" key="2">
    <citation type="journal article" date="2010" name="Nature">
        <title>Comparative genomics reveals mobile pathogenicity chromosomes in Fusarium.</title>
        <authorList>
            <person name="Ma L.J."/>
            <person name="van der Does H.C."/>
            <person name="Borkovich K.A."/>
            <person name="Coleman J.J."/>
            <person name="Daboussi M.J."/>
            <person name="Di Pietro A."/>
            <person name="Dufresne M."/>
            <person name="Freitag M."/>
            <person name="Grabherr M."/>
            <person name="Henrissat B."/>
            <person name="Houterman P.M."/>
            <person name="Kang S."/>
            <person name="Shim W.B."/>
            <person name="Woloshuk C."/>
            <person name="Xie X."/>
            <person name="Xu J.R."/>
            <person name="Antoniw J."/>
            <person name="Baker S.E."/>
            <person name="Bluhm B.H."/>
            <person name="Breakspear A."/>
            <person name="Brown D.W."/>
            <person name="Butchko R.A."/>
            <person name="Chapman S."/>
            <person name="Coulson R."/>
            <person name="Coutinho P.M."/>
            <person name="Danchin E.G."/>
            <person name="Diener A."/>
            <person name="Gale L.R."/>
            <person name="Gardiner D.M."/>
            <person name="Goff S."/>
            <person name="Hammond-Kosack K.E."/>
            <person name="Hilburn K."/>
            <person name="Hua-Van A."/>
            <person name="Jonkers W."/>
            <person name="Kazan K."/>
            <person name="Kodira C.D."/>
            <person name="Koehrsen M."/>
            <person name="Kumar L."/>
            <person name="Lee Y.H."/>
            <person name="Li L."/>
            <person name="Manners J.M."/>
            <person name="Miranda-Saavedra D."/>
            <person name="Mukherjee M."/>
            <person name="Park G."/>
            <person name="Park J."/>
            <person name="Park S.Y."/>
            <person name="Proctor R.H."/>
            <person name="Regev A."/>
            <person name="Ruiz-Roldan M.C."/>
            <person name="Sain D."/>
            <person name="Sakthikumar S."/>
            <person name="Sykes S."/>
            <person name="Schwartz D.C."/>
            <person name="Turgeon B.G."/>
            <person name="Wapinski I."/>
            <person name="Yoder O."/>
            <person name="Young S."/>
            <person name="Zeng Q."/>
            <person name="Zhou S."/>
            <person name="Galagan J."/>
            <person name="Cuomo C.A."/>
            <person name="Kistler H.C."/>
            <person name="Rep M."/>
        </authorList>
    </citation>
    <scope>GENOME REANNOTATION</scope>
    <source>
        <strain evidence="4">ATCC MYA-4620 / CBS 123657 / FGSC 9075 / NRRL 31084 / PH-1</strain>
        <strain evidence="3">PH-1 / ATCC MYA-4620 / FGSC 9075 / NRRL 31084</strain>
    </source>
</reference>
<reference evidence="3" key="4">
    <citation type="submission" date="2017-01" db="UniProtKB">
        <authorList>
            <consortium name="EnsemblFungi"/>
        </authorList>
    </citation>
    <scope>IDENTIFICATION</scope>
    <source>
        <strain evidence="3">PH-1 / ATCC MYA-4620 / FGSC 9075 / NRRL 31084</strain>
    </source>
</reference>
<dbReference type="VEuPathDB" id="FungiDB:FGRAMPH1_01G19957"/>
<dbReference type="EnsemblFungi" id="CEF87464">
    <property type="protein sequence ID" value="CEF87464"/>
    <property type="gene ID" value="FGRRES_15343"/>
</dbReference>
<keyword evidence="1" id="KW-0732">Signal</keyword>
<keyword evidence="4" id="KW-1185">Reference proteome</keyword>
<feature type="signal peptide" evidence="1">
    <location>
        <begin position="1"/>
        <end position="22"/>
    </location>
</feature>
<evidence type="ECO:0000313" key="3">
    <source>
        <dbReference type="EnsemblFungi" id="CEF87464"/>
    </source>
</evidence>
<accession>A0A098E1F2</accession>
<evidence type="ECO:0000313" key="2">
    <source>
        <dbReference type="EMBL" id="CEF87464.1"/>
    </source>
</evidence>
<sequence>MDGASVGLQCFFFLLALLLACLEEMELEKQGLGGTVRSQLELTTKIRRVWQLELRLLSVAWMS</sequence>
<evidence type="ECO:0000256" key="1">
    <source>
        <dbReference type="SAM" id="SignalP"/>
    </source>
</evidence>
<name>A0A098E1F2_GIBZE</name>
<dbReference type="Proteomes" id="UP000070720">
    <property type="component" value="Chromosome 3"/>
</dbReference>
<accession>A0A0E0SM01</accession>
<evidence type="ECO:0000313" key="4">
    <source>
        <dbReference type="Proteomes" id="UP000070720"/>
    </source>
</evidence>
<gene>
    <name evidence="2" type="ORF">FGRAMPH1_01T19957</name>
</gene>
<feature type="chain" id="PRO_5010018761" evidence="1">
    <location>
        <begin position="23"/>
        <end position="63"/>
    </location>
</feature>
<proteinExistence type="predicted"/>
<reference evidence="2 4" key="3">
    <citation type="journal article" date="2015" name="BMC Genomics">
        <title>The completed genome sequence of the pathogenic ascomycete fungus Fusarium graminearum.</title>
        <authorList>
            <person name="King R."/>
            <person name="Urban M."/>
            <person name="Hammond-Kosack M.C."/>
            <person name="Hassani-Pak K."/>
            <person name="Hammond-Kosack K.E."/>
        </authorList>
    </citation>
    <scope>NUCLEOTIDE SEQUENCE [LARGE SCALE GENOMIC DNA]</scope>
    <source>
        <strain evidence="4">ATCC MYA-4620 / CBS 123657 / FGSC 9075 / NRRL 31084 / PH-1</strain>
        <strain evidence="2">PH-1</strain>
    </source>
</reference>
<dbReference type="AlphaFoldDB" id="A0A098E1F2"/>
<reference evidence="3 4" key="1">
    <citation type="journal article" date="2007" name="Science">
        <title>The Fusarium graminearum genome reveals a link between localized polymorphism and pathogen specialization.</title>
        <authorList>
            <person name="Cuomo C.A."/>
            <person name="Gueldener U."/>
            <person name="Xu J.-R."/>
            <person name="Trail F."/>
            <person name="Turgeon B.G."/>
            <person name="Di Pietro A."/>
            <person name="Walton J.D."/>
            <person name="Ma L.-J."/>
            <person name="Baker S.E."/>
            <person name="Rep M."/>
            <person name="Adam G."/>
            <person name="Antoniw J."/>
            <person name="Baldwin T."/>
            <person name="Calvo S.E."/>
            <person name="Chang Y.-L."/>
            <person name="DeCaprio D."/>
            <person name="Gale L.R."/>
            <person name="Gnerre S."/>
            <person name="Goswami R.S."/>
            <person name="Hammond-Kosack K."/>
            <person name="Harris L.J."/>
            <person name="Hilburn K."/>
            <person name="Kennell J.C."/>
            <person name="Kroken S."/>
            <person name="Magnuson J.K."/>
            <person name="Mannhaupt G."/>
            <person name="Mauceli E.W."/>
            <person name="Mewes H.-W."/>
            <person name="Mitterbauer R."/>
            <person name="Muehlbauer G."/>
            <person name="Muensterkoetter M."/>
            <person name="Nelson D."/>
            <person name="O'Donnell K."/>
            <person name="Ouellet T."/>
            <person name="Qi W."/>
            <person name="Quesneville H."/>
            <person name="Roncero M.I.G."/>
            <person name="Seong K.-Y."/>
            <person name="Tetko I.V."/>
            <person name="Urban M."/>
            <person name="Waalwijk C."/>
            <person name="Ward T.J."/>
            <person name="Yao J."/>
            <person name="Birren B.W."/>
            <person name="Kistler H.C."/>
        </authorList>
    </citation>
    <scope>NUCLEOTIDE SEQUENCE [LARGE SCALE GENOMIC DNA]</scope>
    <source>
        <strain evidence="4">ATCC MYA-4620 / CBS 123657 / FGSC 9075 / NRRL 31084 / PH-1</strain>
        <strain evidence="3">PH-1 / ATCC MYA-4620 / FGSC 9075 / NRRL 31084</strain>
    </source>
</reference>
<dbReference type="InParanoid" id="A0A098E1F2"/>
<dbReference type="EMBL" id="HG970334">
    <property type="protein sequence ID" value="CEF87464.1"/>
    <property type="molecule type" value="Genomic_DNA"/>
</dbReference>